<dbReference type="PANTHER" id="PTHR35069:SF1">
    <property type="entry name" value="CILIA- AND FLAGELLA-ASSOCIATED PROTEIN 95"/>
    <property type="match status" value="1"/>
</dbReference>
<dbReference type="InterPro" id="IPR027905">
    <property type="entry name" value="CFAP95"/>
</dbReference>
<comment type="caution">
    <text evidence="1">The sequence shown here is derived from an EMBL/GenBank/DDBJ whole genome shotgun (WGS) entry which is preliminary data.</text>
</comment>
<sequence>MMFPSTGYDRAGSLSLKSSLPMDYGRAVLSNKWHLKREAEPVDFELWSGNKPNLHQSTYKMLSKNIPSEKISDVTETRYKHEEALRLLEEMRNIDPKRDMVDMNNKDRLLENFDPNSSALPKHQPGHNKHHLETTYKKDFLNPNPELEGVKSQKAQKIEFENSVDNSFTFRRMVSQFSDIDAPKRAGINTFHVQHGQYPNQVIKHHFLAKNQNNIFGL</sequence>
<dbReference type="GO" id="GO:0005886">
    <property type="term" value="C:plasma membrane"/>
    <property type="evidence" value="ECO:0007669"/>
    <property type="project" value="TreeGrafter"/>
</dbReference>
<dbReference type="PANTHER" id="PTHR35069">
    <property type="entry name" value="PROTEIN C9ORF135"/>
    <property type="match status" value="1"/>
</dbReference>
<dbReference type="STRING" id="10195.A0A3M7QVX0"/>
<evidence type="ECO:0000313" key="2">
    <source>
        <dbReference type="Proteomes" id="UP000276133"/>
    </source>
</evidence>
<dbReference type="EMBL" id="REGN01004998">
    <property type="protein sequence ID" value="RNA15264.1"/>
    <property type="molecule type" value="Genomic_DNA"/>
</dbReference>
<gene>
    <name evidence="1" type="ORF">BpHYR1_012983</name>
</gene>
<dbReference type="OrthoDB" id="309575at2759"/>
<evidence type="ECO:0000313" key="1">
    <source>
        <dbReference type="EMBL" id="RNA15264.1"/>
    </source>
</evidence>
<dbReference type="Pfam" id="PF15139">
    <property type="entry name" value="CFAP95"/>
    <property type="match status" value="1"/>
</dbReference>
<organism evidence="1 2">
    <name type="scientific">Brachionus plicatilis</name>
    <name type="common">Marine rotifer</name>
    <name type="synonym">Brachionus muelleri</name>
    <dbReference type="NCBI Taxonomy" id="10195"/>
    <lineage>
        <taxon>Eukaryota</taxon>
        <taxon>Metazoa</taxon>
        <taxon>Spiralia</taxon>
        <taxon>Gnathifera</taxon>
        <taxon>Rotifera</taxon>
        <taxon>Eurotatoria</taxon>
        <taxon>Monogononta</taxon>
        <taxon>Pseudotrocha</taxon>
        <taxon>Ploima</taxon>
        <taxon>Brachionidae</taxon>
        <taxon>Brachionus</taxon>
    </lineage>
</organism>
<proteinExistence type="predicted"/>
<dbReference type="Proteomes" id="UP000276133">
    <property type="component" value="Unassembled WGS sequence"/>
</dbReference>
<protein>
    <submittedName>
        <fullName evidence="1">Uncharacterized protein</fullName>
    </submittedName>
</protein>
<accession>A0A3M7QVX0</accession>
<keyword evidence="2" id="KW-1185">Reference proteome</keyword>
<reference evidence="1 2" key="1">
    <citation type="journal article" date="2018" name="Sci. Rep.">
        <title>Genomic signatures of local adaptation to the degree of environmental predictability in rotifers.</title>
        <authorList>
            <person name="Franch-Gras L."/>
            <person name="Hahn C."/>
            <person name="Garcia-Roger E.M."/>
            <person name="Carmona M.J."/>
            <person name="Serra M."/>
            <person name="Gomez A."/>
        </authorList>
    </citation>
    <scope>NUCLEOTIDE SEQUENCE [LARGE SCALE GENOMIC DNA]</scope>
    <source>
        <strain evidence="1">HYR1</strain>
    </source>
</reference>
<dbReference type="AlphaFoldDB" id="A0A3M7QVX0"/>
<name>A0A3M7QVX0_BRAPC</name>